<protein>
    <submittedName>
        <fullName evidence="2">Uncharacterized protein</fullName>
    </submittedName>
</protein>
<feature type="region of interest" description="Disordered" evidence="1">
    <location>
        <begin position="1"/>
        <end position="72"/>
    </location>
</feature>
<feature type="region of interest" description="Disordered" evidence="1">
    <location>
        <begin position="84"/>
        <end position="176"/>
    </location>
</feature>
<reference evidence="2" key="3">
    <citation type="submission" date="2022-01" db="UniProtKB">
        <authorList>
            <consortium name="EnsemblPlants"/>
        </authorList>
    </citation>
    <scope>IDENTIFICATION</scope>
    <source>
        <strain evidence="2">subsp. vulgare</strain>
    </source>
</reference>
<evidence type="ECO:0000313" key="3">
    <source>
        <dbReference type="Proteomes" id="UP000011116"/>
    </source>
</evidence>
<dbReference type="GeneID" id="123401907"/>
<sequence>MDVNNMIRSHRVDPDSLPLAGGGGASRKPAAKPSKDERAPDVVAGTSRVAPYFPRTSLENRPASSSAALVSHHHRQRCNVVAMHTSHSQGPDLGAGGGSGVASPAAPVQLRWGHGKRSRSRREAPVHTPAPEPELLTPAEVRRRASLKFRSRKAAKKEQARAGMQPPPPGARVAPSSLPPRAGTLWLHGYAPPAPPMLGSWYPRIVPGSFPFADGAGSSVTRKPAAPTPAPTPSRDERVPAVVVADTSCLAPYFASTSPEHHMPRGPPPSSPAALVSRHLYNAGMRTYQEPNIGGGASKGIAAPDAHVLLQWGQSKRSRSRREAPTPTPAHESVAVQTQAAAVKMMLPSTGARDPNLVASLQLPPHAAVTLSLRSSSEEPHTVAGAGEKQPAAKEEKQQPAVKEERRQQQQTQRLQRQASIKATEKQRGKAPMVGAPPHVEQEEEEEEKAAMARPVVPRIVTQLTRDEKEEDWLAMTGSTKLPRRPHRRPEIVQEQVTNIYPGQRLSQVKMTRYRVTEKKSKKCVGGLKGMAMDDDDSD</sequence>
<reference evidence="3" key="1">
    <citation type="journal article" date="2012" name="Nature">
        <title>A physical, genetic and functional sequence assembly of the barley genome.</title>
        <authorList>
            <consortium name="The International Barley Genome Sequencing Consortium"/>
            <person name="Mayer K.F."/>
            <person name="Waugh R."/>
            <person name="Brown J.W."/>
            <person name="Schulman A."/>
            <person name="Langridge P."/>
            <person name="Platzer M."/>
            <person name="Fincher G.B."/>
            <person name="Muehlbauer G.J."/>
            <person name="Sato K."/>
            <person name="Close T.J."/>
            <person name="Wise R.P."/>
            <person name="Stein N."/>
        </authorList>
    </citation>
    <scope>NUCLEOTIDE SEQUENCE [LARGE SCALE GENOMIC DNA]</scope>
    <source>
        <strain evidence="3">cv. Morex</strain>
    </source>
</reference>
<organism evidence="2 3">
    <name type="scientific">Hordeum vulgare subsp. vulgare</name>
    <name type="common">Domesticated barley</name>
    <dbReference type="NCBI Taxonomy" id="112509"/>
    <lineage>
        <taxon>Eukaryota</taxon>
        <taxon>Viridiplantae</taxon>
        <taxon>Streptophyta</taxon>
        <taxon>Embryophyta</taxon>
        <taxon>Tracheophyta</taxon>
        <taxon>Spermatophyta</taxon>
        <taxon>Magnoliopsida</taxon>
        <taxon>Liliopsida</taxon>
        <taxon>Poales</taxon>
        <taxon>Poaceae</taxon>
        <taxon>BOP clade</taxon>
        <taxon>Pooideae</taxon>
        <taxon>Triticodae</taxon>
        <taxon>Triticeae</taxon>
        <taxon>Hordeinae</taxon>
        <taxon>Hordeum</taxon>
    </lineage>
</organism>
<dbReference type="Proteomes" id="UP000011116">
    <property type="component" value="Chromosome 1H"/>
</dbReference>
<dbReference type="AlphaFoldDB" id="A0A8I6WIY4"/>
<accession>A0A8I6WIY4</accession>
<feature type="region of interest" description="Disordered" evidence="1">
    <location>
        <begin position="217"/>
        <end position="237"/>
    </location>
</feature>
<feature type="region of interest" description="Disordered" evidence="1">
    <location>
        <begin position="471"/>
        <end position="491"/>
    </location>
</feature>
<dbReference type="PANTHER" id="PTHR33130:SF35">
    <property type="entry name" value="OS05G0556600 PROTEIN"/>
    <property type="match status" value="1"/>
</dbReference>
<feature type="compositionally biased region" description="Basic residues" evidence="1">
    <location>
        <begin position="144"/>
        <end position="155"/>
    </location>
</feature>
<feature type="region of interest" description="Disordered" evidence="1">
    <location>
        <begin position="372"/>
        <end position="456"/>
    </location>
</feature>
<dbReference type="PANTHER" id="PTHR33130">
    <property type="entry name" value="PUTATIVE (DUF1639)-RELATED"/>
    <property type="match status" value="1"/>
</dbReference>
<keyword evidence="3" id="KW-1185">Reference proteome</keyword>
<feature type="compositionally biased region" description="Basic and acidic residues" evidence="1">
    <location>
        <begin position="391"/>
        <end position="408"/>
    </location>
</feature>
<dbReference type="EnsemblPlants" id="HORVU.MOREX.r3.1HG0085680.1">
    <property type="protein sequence ID" value="HORVU.MOREX.r3.1HG0085680.1"/>
    <property type="gene ID" value="HORVU.MOREX.r3.1HG0085680"/>
</dbReference>
<feature type="compositionally biased region" description="Low complexity" evidence="1">
    <location>
        <begin position="409"/>
        <end position="418"/>
    </location>
</feature>
<dbReference type="Gramene" id="HORVU.MOREX.r2.1HG0070470.1">
    <property type="protein sequence ID" value="HORVU.MOREX.r2.1HG0070470.1"/>
    <property type="gene ID" value="HORVU.MOREX.r2.1HG0070470"/>
</dbReference>
<name>A0A8I6WIY4_HORVV</name>
<dbReference type="OrthoDB" id="666420at2759"/>
<dbReference type="KEGG" id="hvg:123401907"/>
<reference evidence="2" key="2">
    <citation type="submission" date="2020-10" db="EMBL/GenBank/DDBJ databases">
        <authorList>
            <person name="Scholz U."/>
            <person name="Mascher M."/>
            <person name="Fiebig A."/>
        </authorList>
    </citation>
    <scope>NUCLEOTIDE SEQUENCE [LARGE SCALE GENOMIC DNA]</scope>
    <source>
        <strain evidence="2">cv. Morex</strain>
    </source>
</reference>
<dbReference type="Gramene" id="HORVU.MOREX.r3.1HG0085680.1">
    <property type="protein sequence ID" value="HORVU.MOREX.r3.1HG0085680.1"/>
    <property type="gene ID" value="HORVU.MOREX.r3.1HG0085680"/>
</dbReference>
<gene>
    <name evidence="2" type="primary">LOC123401907</name>
</gene>
<dbReference type="InterPro" id="IPR012438">
    <property type="entry name" value="DUF1639"/>
</dbReference>
<dbReference type="RefSeq" id="XP_044951705.1">
    <property type="nucleotide sequence ID" value="XM_045095770.1"/>
</dbReference>
<proteinExistence type="predicted"/>
<evidence type="ECO:0000256" key="1">
    <source>
        <dbReference type="SAM" id="MobiDB-lite"/>
    </source>
</evidence>
<dbReference type="Pfam" id="PF07797">
    <property type="entry name" value="DUF1639"/>
    <property type="match status" value="1"/>
</dbReference>
<evidence type="ECO:0000313" key="2">
    <source>
        <dbReference type="EnsemblPlants" id="HORVU.MOREX.r3.1HG0085680.1"/>
    </source>
</evidence>
<feature type="region of interest" description="Disordered" evidence="1">
    <location>
        <begin position="312"/>
        <end position="334"/>
    </location>
</feature>